<dbReference type="GO" id="GO:0003677">
    <property type="term" value="F:DNA binding"/>
    <property type="evidence" value="ECO:0007669"/>
    <property type="project" value="InterPro"/>
</dbReference>
<proteinExistence type="predicted"/>
<dbReference type="GO" id="GO:0006352">
    <property type="term" value="P:DNA-templated transcription initiation"/>
    <property type="evidence" value="ECO:0007669"/>
    <property type="project" value="InterPro"/>
</dbReference>
<sequence length="115" mass="13300">MIEQYPVAFEFLRTKLMSGKEMSQSDFARFKGKSRQHIQAQLLRELNFGQRKYSENKIAALSPREFAVYKLIYVDGCTTRSAAKQLGTSQNKIFRTVQDLRLKIGKNSSSTMRKK</sequence>
<organism evidence="2">
    <name type="scientific">bioreactor metagenome</name>
    <dbReference type="NCBI Taxonomy" id="1076179"/>
    <lineage>
        <taxon>unclassified sequences</taxon>
        <taxon>metagenomes</taxon>
        <taxon>ecological metagenomes</taxon>
    </lineage>
</organism>
<evidence type="ECO:0000313" key="2">
    <source>
        <dbReference type="EMBL" id="MPN47436.1"/>
    </source>
</evidence>
<gene>
    <name evidence="2" type="ORF">SDC9_195038</name>
</gene>
<dbReference type="Gene3D" id="1.10.10.10">
    <property type="entry name" value="Winged helix-like DNA-binding domain superfamily/Winged helix DNA-binding domain"/>
    <property type="match status" value="1"/>
</dbReference>
<name>A0A645I949_9ZZZZ</name>
<dbReference type="EMBL" id="VSSQ01108926">
    <property type="protein sequence ID" value="MPN47436.1"/>
    <property type="molecule type" value="Genomic_DNA"/>
</dbReference>
<comment type="caution">
    <text evidence="2">The sequence shown here is derived from an EMBL/GenBank/DDBJ whole genome shotgun (WGS) entry which is preliminary data.</text>
</comment>
<dbReference type="AlphaFoldDB" id="A0A645I949"/>
<evidence type="ECO:0000259" key="1">
    <source>
        <dbReference type="Pfam" id="PF08281"/>
    </source>
</evidence>
<dbReference type="InterPro" id="IPR016032">
    <property type="entry name" value="Sig_transdc_resp-reg_C-effctor"/>
</dbReference>
<dbReference type="Pfam" id="PF08281">
    <property type="entry name" value="Sigma70_r4_2"/>
    <property type="match status" value="1"/>
</dbReference>
<dbReference type="GO" id="GO:0016987">
    <property type="term" value="F:sigma factor activity"/>
    <property type="evidence" value="ECO:0007669"/>
    <property type="project" value="InterPro"/>
</dbReference>
<accession>A0A645I949</accession>
<feature type="domain" description="RNA polymerase sigma factor 70 region 4 type 2" evidence="1">
    <location>
        <begin position="58"/>
        <end position="99"/>
    </location>
</feature>
<dbReference type="InterPro" id="IPR013249">
    <property type="entry name" value="RNA_pol_sigma70_r4_t2"/>
</dbReference>
<protein>
    <recommendedName>
        <fullName evidence="1">RNA polymerase sigma factor 70 region 4 type 2 domain-containing protein</fullName>
    </recommendedName>
</protein>
<reference evidence="2" key="1">
    <citation type="submission" date="2019-08" db="EMBL/GenBank/DDBJ databases">
        <authorList>
            <person name="Kucharzyk K."/>
            <person name="Murdoch R.W."/>
            <person name="Higgins S."/>
            <person name="Loffler F."/>
        </authorList>
    </citation>
    <scope>NUCLEOTIDE SEQUENCE</scope>
</reference>
<dbReference type="SUPFAM" id="SSF46894">
    <property type="entry name" value="C-terminal effector domain of the bipartite response regulators"/>
    <property type="match status" value="1"/>
</dbReference>
<dbReference type="InterPro" id="IPR036388">
    <property type="entry name" value="WH-like_DNA-bd_sf"/>
</dbReference>